<dbReference type="InterPro" id="IPR030395">
    <property type="entry name" value="GP_PDE_dom"/>
</dbReference>
<evidence type="ECO:0000313" key="8">
    <source>
        <dbReference type="EMBL" id="KTT71770.1"/>
    </source>
</evidence>
<dbReference type="PROSITE" id="PS51704">
    <property type="entry name" value="GP_PDE"/>
    <property type="match status" value="1"/>
</dbReference>
<dbReference type="GO" id="GO:0006629">
    <property type="term" value="P:lipid metabolic process"/>
    <property type="evidence" value="ECO:0007669"/>
    <property type="project" value="InterPro"/>
</dbReference>
<dbReference type="SUPFAM" id="SSF51695">
    <property type="entry name" value="PLC-like phosphodiesterases"/>
    <property type="match status" value="1"/>
</dbReference>
<evidence type="ECO:0000256" key="1">
    <source>
        <dbReference type="ARBA" id="ARBA00007277"/>
    </source>
</evidence>
<dbReference type="PANTHER" id="PTHR43620">
    <property type="entry name" value="GLYCEROPHOSPHORYL DIESTER PHOSPHODIESTERASE"/>
    <property type="match status" value="1"/>
</dbReference>
<evidence type="ECO:0000256" key="6">
    <source>
        <dbReference type="ARBA" id="ARBA00047512"/>
    </source>
</evidence>
<keyword evidence="3" id="KW-0732">Signal</keyword>
<dbReference type="Proteomes" id="UP000072867">
    <property type="component" value="Unassembled WGS sequence"/>
</dbReference>
<keyword evidence="4" id="KW-0319">Glycerol metabolism</keyword>
<dbReference type="PATRIC" id="fig|33051.3.peg.2098"/>
<dbReference type="CDD" id="cd08602">
    <property type="entry name" value="GDPD_ScGlpQ1_like"/>
    <property type="match status" value="1"/>
</dbReference>
<sequence>MRATGLDRRTVLTMAGAGMVCAALPARAKEVRRPIVIGHRGACALRPEHTLASYAKAIADGADFVEPDLVPTRDGVLVARHENNIADTTDVAARAEFAGRRTEKTIDGQKQVGWFTEDFTLAELKTLRARERMPKVRPANAAYDGRFDVPTWAEIVDFVAAESSARDRPIGLVPELKHSTYFRGIGLPVEDSFLASIAAHDQLRCGPLIVQSFEIANLRYLRGKLGRPANLRLMQLTIGYPLPPADVAAAGGRMTFPEMMMPAGLADIATYADILAPDTRALIPLDPSGRLGQPASIIADAHRAGLLVMPWTFRPENQFLPDALREGSDPNRRVPTGSVAEIATYLRAGIDGFFTDDPALGRAAVRAM</sequence>
<dbReference type="PROSITE" id="PS51318">
    <property type="entry name" value="TAT"/>
    <property type="match status" value="1"/>
</dbReference>
<comment type="caution">
    <text evidence="8">The sequence shown here is derived from an EMBL/GenBank/DDBJ whole genome shotgun (WGS) entry which is preliminary data.</text>
</comment>
<dbReference type="GO" id="GO:0006071">
    <property type="term" value="P:glycerol metabolic process"/>
    <property type="evidence" value="ECO:0007669"/>
    <property type="project" value="UniProtKB-KW"/>
</dbReference>
<protein>
    <recommendedName>
        <fullName evidence="2">glycerophosphodiester phosphodiesterase</fullName>
        <ecNumber evidence="2">3.1.4.46</ecNumber>
    </recommendedName>
</protein>
<dbReference type="EMBL" id="LDTD01000034">
    <property type="protein sequence ID" value="KTT71770.1"/>
    <property type="molecule type" value="Genomic_DNA"/>
</dbReference>
<dbReference type="GO" id="GO:0008889">
    <property type="term" value="F:glycerophosphodiester phosphodiesterase activity"/>
    <property type="evidence" value="ECO:0007669"/>
    <property type="project" value="UniProtKB-EC"/>
</dbReference>
<dbReference type="Pfam" id="PF03009">
    <property type="entry name" value="GDPD"/>
    <property type="match status" value="1"/>
</dbReference>
<dbReference type="EC" id="3.1.4.46" evidence="2"/>
<proteinExistence type="inferred from homology"/>
<evidence type="ECO:0000256" key="4">
    <source>
        <dbReference type="ARBA" id="ARBA00022798"/>
    </source>
</evidence>
<feature type="domain" description="GP-PDE" evidence="7">
    <location>
        <begin position="34"/>
        <end position="365"/>
    </location>
</feature>
<gene>
    <name evidence="8" type="ORF">NS319_05515</name>
</gene>
<evidence type="ECO:0000256" key="3">
    <source>
        <dbReference type="ARBA" id="ARBA00022729"/>
    </source>
</evidence>
<accession>A0A147I2A3</accession>
<dbReference type="GO" id="GO:0042597">
    <property type="term" value="C:periplasmic space"/>
    <property type="evidence" value="ECO:0007669"/>
    <property type="project" value="TreeGrafter"/>
</dbReference>
<evidence type="ECO:0000256" key="2">
    <source>
        <dbReference type="ARBA" id="ARBA00012247"/>
    </source>
</evidence>
<dbReference type="AlphaFoldDB" id="A0A147I2A3"/>
<evidence type="ECO:0000256" key="5">
    <source>
        <dbReference type="ARBA" id="ARBA00022801"/>
    </source>
</evidence>
<comment type="similarity">
    <text evidence="1">Belongs to the glycerophosphoryl diester phosphodiesterase family.</text>
</comment>
<dbReference type="InterPro" id="IPR017946">
    <property type="entry name" value="PLC-like_Pdiesterase_TIM-brl"/>
</dbReference>
<evidence type="ECO:0000313" key="9">
    <source>
        <dbReference type="Proteomes" id="UP000072867"/>
    </source>
</evidence>
<dbReference type="PANTHER" id="PTHR43620:SF7">
    <property type="entry name" value="GLYCEROPHOSPHODIESTER PHOSPHODIESTERASE GDPD5-RELATED"/>
    <property type="match status" value="1"/>
</dbReference>
<dbReference type="Gene3D" id="3.20.20.190">
    <property type="entry name" value="Phosphatidylinositol (PI) phosphodiesterase"/>
    <property type="match status" value="1"/>
</dbReference>
<keyword evidence="5" id="KW-0378">Hydrolase</keyword>
<comment type="catalytic activity">
    <reaction evidence="6">
        <text>a sn-glycero-3-phosphodiester + H2O = an alcohol + sn-glycerol 3-phosphate + H(+)</text>
        <dbReference type="Rhea" id="RHEA:12969"/>
        <dbReference type="ChEBI" id="CHEBI:15377"/>
        <dbReference type="ChEBI" id="CHEBI:15378"/>
        <dbReference type="ChEBI" id="CHEBI:30879"/>
        <dbReference type="ChEBI" id="CHEBI:57597"/>
        <dbReference type="ChEBI" id="CHEBI:83408"/>
        <dbReference type="EC" id="3.1.4.46"/>
    </reaction>
</comment>
<name>A0A147I2A3_9SPHN</name>
<organism evidence="8 9">
    <name type="scientific">Sphingomonas sanguinis</name>
    <dbReference type="NCBI Taxonomy" id="33051"/>
    <lineage>
        <taxon>Bacteria</taxon>
        <taxon>Pseudomonadati</taxon>
        <taxon>Pseudomonadota</taxon>
        <taxon>Alphaproteobacteria</taxon>
        <taxon>Sphingomonadales</taxon>
        <taxon>Sphingomonadaceae</taxon>
        <taxon>Sphingomonas</taxon>
    </lineage>
</organism>
<dbReference type="RefSeq" id="WP_058732769.1">
    <property type="nucleotide sequence ID" value="NZ_LDTD01000034.1"/>
</dbReference>
<dbReference type="InterPro" id="IPR006311">
    <property type="entry name" value="TAT_signal"/>
</dbReference>
<evidence type="ECO:0000259" key="7">
    <source>
        <dbReference type="PROSITE" id="PS51704"/>
    </source>
</evidence>
<reference evidence="8 9" key="1">
    <citation type="journal article" date="2016" name="Front. Microbiol.">
        <title>Genomic Resource of Rice Seed Associated Bacteria.</title>
        <authorList>
            <person name="Midha S."/>
            <person name="Bansal K."/>
            <person name="Sharma S."/>
            <person name="Kumar N."/>
            <person name="Patil P.P."/>
            <person name="Chaudhry V."/>
            <person name="Patil P.B."/>
        </authorList>
    </citation>
    <scope>NUCLEOTIDE SEQUENCE [LARGE SCALE GENOMIC DNA]</scope>
    <source>
        <strain evidence="8 9">NS319</strain>
    </source>
</reference>